<feature type="region of interest" description="Disordered" evidence="1">
    <location>
        <begin position="17"/>
        <end position="48"/>
    </location>
</feature>
<keyword evidence="2" id="KW-0472">Membrane</keyword>
<evidence type="ECO:0000256" key="1">
    <source>
        <dbReference type="SAM" id="MobiDB-lite"/>
    </source>
</evidence>
<feature type="transmembrane region" description="Helical" evidence="2">
    <location>
        <begin position="95"/>
        <end position="120"/>
    </location>
</feature>
<name>A0A813M864_9BILA</name>
<keyword evidence="2" id="KW-0812">Transmembrane</keyword>
<dbReference type="EMBL" id="CAJNOC010000107">
    <property type="protein sequence ID" value="CAF0715593.1"/>
    <property type="molecule type" value="Genomic_DNA"/>
</dbReference>
<sequence length="134" mass="14504">MIFLNTNSNYREAINPQIQNQNRKPSNQNLTQNVSSNKLQKSRNSISKSKNQDSCAEISAKILAVIGSLGLLAGIGLLVFGVIEFIKDFTSVVGIASIASGSFLVFASGVSIIIVICILCTRKNQISHATTRYK</sequence>
<keyword evidence="2" id="KW-1133">Transmembrane helix</keyword>
<accession>A0A813M864</accession>
<proteinExistence type="predicted"/>
<reference evidence="3" key="1">
    <citation type="submission" date="2021-02" db="EMBL/GenBank/DDBJ databases">
        <authorList>
            <person name="Nowell W R."/>
        </authorList>
    </citation>
    <scope>NUCLEOTIDE SEQUENCE</scope>
    <source>
        <strain evidence="3">Ploen Becks lab</strain>
    </source>
</reference>
<keyword evidence="4" id="KW-1185">Reference proteome</keyword>
<feature type="transmembrane region" description="Helical" evidence="2">
    <location>
        <begin position="62"/>
        <end position="83"/>
    </location>
</feature>
<comment type="caution">
    <text evidence="3">The sequence shown here is derived from an EMBL/GenBank/DDBJ whole genome shotgun (WGS) entry which is preliminary data.</text>
</comment>
<dbReference type="Proteomes" id="UP000663879">
    <property type="component" value="Unassembled WGS sequence"/>
</dbReference>
<evidence type="ECO:0000313" key="4">
    <source>
        <dbReference type="Proteomes" id="UP000663879"/>
    </source>
</evidence>
<evidence type="ECO:0000256" key="2">
    <source>
        <dbReference type="SAM" id="Phobius"/>
    </source>
</evidence>
<protein>
    <submittedName>
        <fullName evidence="3">Uncharacterized protein</fullName>
    </submittedName>
</protein>
<evidence type="ECO:0000313" key="3">
    <source>
        <dbReference type="EMBL" id="CAF0715593.1"/>
    </source>
</evidence>
<organism evidence="3 4">
    <name type="scientific">Brachionus calyciflorus</name>
    <dbReference type="NCBI Taxonomy" id="104777"/>
    <lineage>
        <taxon>Eukaryota</taxon>
        <taxon>Metazoa</taxon>
        <taxon>Spiralia</taxon>
        <taxon>Gnathifera</taxon>
        <taxon>Rotifera</taxon>
        <taxon>Eurotatoria</taxon>
        <taxon>Monogononta</taxon>
        <taxon>Pseudotrocha</taxon>
        <taxon>Ploima</taxon>
        <taxon>Brachionidae</taxon>
        <taxon>Brachionus</taxon>
    </lineage>
</organism>
<dbReference type="AlphaFoldDB" id="A0A813M864"/>
<gene>
    <name evidence="3" type="ORF">OXX778_LOCUS1598</name>
</gene>